<comment type="caution">
    <text evidence="1">The sequence shown here is derived from an EMBL/GenBank/DDBJ whole genome shotgun (WGS) entry which is preliminary data.</text>
</comment>
<dbReference type="OrthoDB" id="9863866at2"/>
<evidence type="ECO:0000313" key="2">
    <source>
        <dbReference type="Proteomes" id="UP000004509"/>
    </source>
</evidence>
<organism evidence="1 2">
    <name type="scientific">Treponema vincentii ATCC 35580</name>
    <dbReference type="NCBI Taxonomy" id="596324"/>
    <lineage>
        <taxon>Bacteria</taxon>
        <taxon>Pseudomonadati</taxon>
        <taxon>Spirochaetota</taxon>
        <taxon>Spirochaetia</taxon>
        <taxon>Spirochaetales</taxon>
        <taxon>Treponemataceae</taxon>
        <taxon>Treponema</taxon>
    </lineage>
</organism>
<sequence length="64" mass="6642">MNTSSTDELPCISVDGEFWQCQNIASVITTAIRGGKVCGANSIIYGCAALNFGAKLLVAGHAHD</sequence>
<name>C8PNK9_9SPIR</name>
<reference evidence="1 2" key="1">
    <citation type="submission" date="2009-07" db="EMBL/GenBank/DDBJ databases">
        <authorList>
            <person name="Madupu R."/>
            <person name="Sebastian Y."/>
            <person name="Durkin A.S."/>
            <person name="Torralba M."/>
            <person name="Methe B."/>
            <person name="Sutton G.G."/>
            <person name="Strausberg R.L."/>
            <person name="Nelson K.E."/>
        </authorList>
    </citation>
    <scope>NUCLEOTIDE SEQUENCE [LARGE SCALE GENOMIC DNA]</scope>
    <source>
        <strain evidence="1 2">ATCC 35580</strain>
    </source>
</reference>
<accession>C8PNK9</accession>
<dbReference type="STRING" id="596324.TREVI0001_2405"/>
<dbReference type="RefSeq" id="WP_006188123.1">
    <property type="nucleotide sequence ID" value="NZ_ACYH01000014.1"/>
</dbReference>
<dbReference type="AlphaFoldDB" id="C8PNK9"/>
<evidence type="ECO:0000313" key="1">
    <source>
        <dbReference type="EMBL" id="EEV21020.1"/>
    </source>
</evidence>
<dbReference type="EMBL" id="ACYH01000014">
    <property type="protein sequence ID" value="EEV21020.1"/>
    <property type="molecule type" value="Genomic_DNA"/>
</dbReference>
<protein>
    <submittedName>
        <fullName evidence="1">Uncharacterized protein</fullName>
    </submittedName>
</protein>
<dbReference type="eggNOG" id="ENOG5030E6U">
    <property type="taxonomic scope" value="Bacteria"/>
</dbReference>
<gene>
    <name evidence="1" type="ORF">TREVI0001_2405</name>
</gene>
<dbReference type="Proteomes" id="UP000004509">
    <property type="component" value="Unassembled WGS sequence"/>
</dbReference>
<proteinExistence type="predicted"/>